<proteinExistence type="predicted"/>
<sequence>MRQYQASHTSETFGFGLRGLCLALCAYVEERTRRHEAIPSVSHFGDVWFWLAPSASSARREHVGMRQYQASHTSETFGFGLRRLRLALCVCRGENTSA</sequence>
<dbReference type="AlphaFoldDB" id="A0A4C1V3E5"/>
<accession>A0A4C1V3E5</accession>
<name>A0A4C1V3E5_EUMVA</name>
<gene>
    <name evidence="1" type="ORF">EVAR_18925_1</name>
</gene>
<comment type="caution">
    <text evidence="1">The sequence shown here is derived from an EMBL/GenBank/DDBJ whole genome shotgun (WGS) entry which is preliminary data.</text>
</comment>
<reference evidence="1 2" key="1">
    <citation type="journal article" date="2019" name="Commun. Biol.">
        <title>The bagworm genome reveals a unique fibroin gene that provides high tensile strength.</title>
        <authorList>
            <person name="Kono N."/>
            <person name="Nakamura H."/>
            <person name="Ohtoshi R."/>
            <person name="Tomita M."/>
            <person name="Numata K."/>
            <person name="Arakawa K."/>
        </authorList>
    </citation>
    <scope>NUCLEOTIDE SEQUENCE [LARGE SCALE GENOMIC DNA]</scope>
</reference>
<dbReference type="Proteomes" id="UP000299102">
    <property type="component" value="Unassembled WGS sequence"/>
</dbReference>
<evidence type="ECO:0000313" key="2">
    <source>
        <dbReference type="Proteomes" id="UP000299102"/>
    </source>
</evidence>
<protein>
    <submittedName>
        <fullName evidence="1">Uncharacterized protein</fullName>
    </submittedName>
</protein>
<dbReference type="EMBL" id="BGZK01000264">
    <property type="protein sequence ID" value="GBP32772.1"/>
    <property type="molecule type" value="Genomic_DNA"/>
</dbReference>
<organism evidence="1 2">
    <name type="scientific">Eumeta variegata</name>
    <name type="common">Bagworm moth</name>
    <name type="synonym">Eumeta japonica</name>
    <dbReference type="NCBI Taxonomy" id="151549"/>
    <lineage>
        <taxon>Eukaryota</taxon>
        <taxon>Metazoa</taxon>
        <taxon>Ecdysozoa</taxon>
        <taxon>Arthropoda</taxon>
        <taxon>Hexapoda</taxon>
        <taxon>Insecta</taxon>
        <taxon>Pterygota</taxon>
        <taxon>Neoptera</taxon>
        <taxon>Endopterygota</taxon>
        <taxon>Lepidoptera</taxon>
        <taxon>Glossata</taxon>
        <taxon>Ditrysia</taxon>
        <taxon>Tineoidea</taxon>
        <taxon>Psychidae</taxon>
        <taxon>Oiketicinae</taxon>
        <taxon>Eumeta</taxon>
    </lineage>
</organism>
<evidence type="ECO:0000313" key="1">
    <source>
        <dbReference type="EMBL" id="GBP32772.1"/>
    </source>
</evidence>
<keyword evidence="2" id="KW-1185">Reference proteome</keyword>